<proteinExistence type="predicted"/>
<protein>
    <submittedName>
        <fullName evidence="1">Type VI secretion system baseplate subunit TssK</fullName>
    </submittedName>
</protein>
<evidence type="ECO:0000313" key="2">
    <source>
        <dbReference type="Proteomes" id="UP001221208"/>
    </source>
</evidence>
<dbReference type="RefSeq" id="WP_273669724.1">
    <property type="nucleotide sequence ID" value="NZ_JAQQXR010000001.1"/>
</dbReference>
<dbReference type="Pfam" id="PF05936">
    <property type="entry name" value="T6SS_VasE"/>
    <property type="match status" value="1"/>
</dbReference>
<reference evidence="1 2" key="1">
    <citation type="submission" date="2022-10" db="EMBL/GenBank/DDBJ databases">
        <title>Janthinobacterium sp. hw3 Genome sequencing.</title>
        <authorList>
            <person name="Park S."/>
        </authorList>
    </citation>
    <scope>NUCLEOTIDE SEQUENCE [LARGE SCALE GENOMIC DNA]</scope>
    <source>
        <strain evidence="2">hw3</strain>
    </source>
</reference>
<dbReference type="PANTHER" id="PTHR35566:SF1">
    <property type="entry name" value="TYPE VI SECRETION SYSTEM BASEPLATE COMPONENT TSSK1"/>
    <property type="match status" value="1"/>
</dbReference>
<dbReference type="InterPro" id="IPR010263">
    <property type="entry name" value="T6SS_TssK"/>
</dbReference>
<dbReference type="Proteomes" id="UP001221208">
    <property type="component" value="Unassembled WGS sequence"/>
</dbReference>
<comment type="caution">
    <text evidence="1">The sequence shown here is derived from an EMBL/GenBank/DDBJ whole genome shotgun (WGS) entry which is preliminary data.</text>
</comment>
<gene>
    <name evidence="1" type="primary">tssK</name>
    <name evidence="1" type="ORF">OIK44_05660</name>
</gene>
<accession>A0ABT5JYF2</accession>
<name>A0ABT5JYF2_9BURK</name>
<keyword evidence="2" id="KW-1185">Reference proteome</keyword>
<dbReference type="PANTHER" id="PTHR35566">
    <property type="entry name" value="BLR3599 PROTEIN"/>
    <property type="match status" value="1"/>
</dbReference>
<dbReference type="NCBIfam" id="TIGR03353">
    <property type="entry name" value="VI_chp_4"/>
    <property type="match status" value="1"/>
</dbReference>
<evidence type="ECO:0000313" key="1">
    <source>
        <dbReference type="EMBL" id="MDC8757076.1"/>
    </source>
</evidence>
<dbReference type="EMBL" id="JAQQXR010000001">
    <property type="protein sequence ID" value="MDC8757076.1"/>
    <property type="molecule type" value="Genomic_DNA"/>
</dbReference>
<sequence length="450" mass="49206">MNFPAKVLWSEGLTLGPQQLQQQDRYHEARLRKVAATINPNLWGVYTVLWNVDALAHKLLRADRMSLLFQDGELYEAPDADPLPAPVDLSALPPAETSFTFYAALPLLKPYGGNLADADAARDAARYTRVEADTADLFTDALNVDVAYLRNTVQLLAQAEPRGAYANFPVVRLRRLAAGGFELDPGFMPPCVSIGAAAGLRQLCDNLLGKLKAKIDSLYALQRQPNTDVIEVHSGDIATFWMLHTISTASAALCHYARAAQQHPERLYVELLALAGGLMAFSKKYTLDDLPAYEHGDPAPAFSRVDAIIRDLVDTVISSSVVAIPLWQDENKVTHYRGTLDALKEERKTALIIAVNADMPALELVAMVPTRFKVGSPEDVEQIVTSALPGVTLTHMPQVPGAVPVRPSTYYFAVSDKGALYERMLKARAITIYVPSGMKDLQLELLALAS</sequence>
<organism evidence="1 2">
    <name type="scientific">Janthinobacterium fluminis</name>
    <dbReference type="NCBI Taxonomy" id="2987524"/>
    <lineage>
        <taxon>Bacteria</taxon>
        <taxon>Pseudomonadati</taxon>
        <taxon>Pseudomonadota</taxon>
        <taxon>Betaproteobacteria</taxon>
        <taxon>Burkholderiales</taxon>
        <taxon>Oxalobacteraceae</taxon>
        <taxon>Janthinobacterium</taxon>
    </lineage>
</organism>